<dbReference type="AlphaFoldDB" id="A0A553ZVZ6"/>
<comment type="caution">
    <text evidence="1">The sequence shown here is derived from an EMBL/GenBank/DDBJ whole genome shotgun (WGS) entry which is preliminary data.</text>
</comment>
<dbReference type="EMBL" id="VLXZ01000010">
    <property type="protein sequence ID" value="TSB45637.1"/>
    <property type="molecule type" value="Genomic_DNA"/>
</dbReference>
<reference evidence="1 2" key="1">
    <citation type="submission" date="2019-07" db="EMBL/GenBank/DDBJ databases">
        <authorList>
            <person name="Park Y.J."/>
            <person name="Jeong S.E."/>
            <person name="Jung H.S."/>
        </authorList>
    </citation>
    <scope>NUCLEOTIDE SEQUENCE [LARGE SCALE GENOMIC DNA]</scope>
    <source>
        <strain evidence="2">P16(2019)</strain>
    </source>
</reference>
<organism evidence="1 2">
    <name type="scientific">Alkalicoccobacillus porphyridii</name>
    <dbReference type="NCBI Taxonomy" id="2597270"/>
    <lineage>
        <taxon>Bacteria</taxon>
        <taxon>Bacillati</taxon>
        <taxon>Bacillota</taxon>
        <taxon>Bacilli</taxon>
        <taxon>Bacillales</taxon>
        <taxon>Bacillaceae</taxon>
        <taxon>Alkalicoccobacillus</taxon>
    </lineage>
</organism>
<accession>A0A553ZVZ6</accession>
<keyword evidence="2" id="KW-1185">Reference proteome</keyword>
<dbReference type="Proteomes" id="UP000318521">
    <property type="component" value="Unassembled WGS sequence"/>
</dbReference>
<proteinExistence type="predicted"/>
<dbReference type="InterPro" id="IPR025930">
    <property type="entry name" value="NETI"/>
</dbReference>
<sequence>MSLSKKRKQQFTVEPDESLADCLERMKTEGYRPVRRMEKPVFKENGSKTPVISHQQIVFEGILEENEQ</sequence>
<gene>
    <name evidence="1" type="ORF">FN960_15835</name>
</gene>
<name>A0A553ZVZ6_9BACI</name>
<dbReference type="OrthoDB" id="2354098at2"/>
<protein>
    <submittedName>
        <fullName evidence="1">NETI motif-containing protein</fullName>
    </submittedName>
</protein>
<dbReference type="Pfam" id="PF14044">
    <property type="entry name" value="NETI"/>
    <property type="match status" value="1"/>
</dbReference>
<evidence type="ECO:0000313" key="1">
    <source>
        <dbReference type="EMBL" id="TSB45637.1"/>
    </source>
</evidence>
<evidence type="ECO:0000313" key="2">
    <source>
        <dbReference type="Proteomes" id="UP000318521"/>
    </source>
</evidence>